<dbReference type="Gene3D" id="1.20.1250.20">
    <property type="entry name" value="MFS general substrate transporter like domains"/>
    <property type="match status" value="1"/>
</dbReference>
<reference evidence="9 10" key="1">
    <citation type="submission" date="2021-12" db="EMBL/GenBank/DDBJ databases">
        <title>High titer production of polyol ester of fatty acids by Rhodotorula paludigena BS15 towards product separation-free biomass refinery.</title>
        <authorList>
            <person name="Mano J."/>
            <person name="Ono H."/>
            <person name="Tanaka T."/>
            <person name="Naito K."/>
            <person name="Sushida H."/>
            <person name="Ike M."/>
            <person name="Tokuyasu K."/>
            <person name="Kitaoka M."/>
        </authorList>
    </citation>
    <scope>NUCLEOTIDE SEQUENCE [LARGE SCALE GENOMIC DNA]</scope>
    <source>
        <strain evidence="9 10">BS15</strain>
    </source>
</reference>
<keyword evidence="4 7" id="KW-0812">Transmembrane</keyword>
<evidence type="ECO:0000313" key="9">
    <source>
        <dbReference type="EMBL" id="GJN90105.1"/>
    </source>
</evidence>
<proteinExistence type="inferred from homology"/>
<dbReference type="GO" id="GO:0016020">
    <property type="term" value="C:membrane"/>
    <property type="evidence" value="ECO:0007669"/>
    <property type="project" value="TreeGrafter"/>
</dbReference>
<sequence length="401" mass="43190">MLLLPSVLPCHYHISYTVVSMLFVGQMVGFLFAGVACNYLATRLGLGKLIAAGALIQTIAYAFLVPAFPFPAMPVIYAFGGIGLALQDAQANVFVATLPNAETKLGYLHAAYGLGAAVSINCALLAYAFRLNYVVDTSEPVPVLDAPGVPPVAAENIDGIELVAPSRPRSTAETSVVDKPPVEDVEVGPVQPVDLDTRLRQREQKGLRRSVLYQALSNRATSISSIYILLYVGAEVSMGGWIVTFLIENRDGGSDAGYVATGYWFGLMLGRALLNWVNMRVGEKRVIYFYMTTALALEFVIWFRDDLVGNAVVVGLIGMLMGPAYPVAISVLTKVVPRRLHSSSIAFCAALGQTGSAIFPFITGALAQRFSPIVLQPVMIILLGTMQILWAFVPNPARKKE</sequence>
<comment type="similarity">
    <text evidence="2">Belongs to the major facilitator superfamily.</text>
</comment>
<evidence type="ECO:0000256" key="3">
    <source>
        <dbReference type="ARBA" id="ARBA00022448"/>
    </source>
</evidence>
<evidence type="ECO:0000256" key="2">
    <source>
        <dbReference type="ARBA" id="ARBA00008335"/>
    </source>
</evidence>
<dbReference type="InterPro" id="IPR051788">
    <property type="entry name" value="MFS_Transporter"/>
</dbReference>
<feature type="transmembrane region" description="Helical" evidence="7">
    <location>
        <begin position="286"/>
        <end position="303"/>
    </location>
</feature>
<feature type="transmembrane region" description="Helical" evidence="7">
    <location>
        <begin position="256"/>
        <end position="274"/>
    </location>
</feature>
<feature type="transmembrane region" description="Helical" evidence="7">
    <location>
        <begin position="226"/>
        <end position="244"/>
    </location>
</feature>
<dbReference type="InterPro" id="IPR011701">
    <property type="entry name" value="MFS"/>
</dbReference>
<feature type="transmembrane region" description="Helical" evidence="7">
    <location>
        <begin position="12"/>
        <end position="37"/>
    </location>
</feature>
<protein>
    <recommendedName>
        <fullName evidence="8">Major facilitator superfamily (MFS) profile domain-containing protein</fullName>
    </recommendedName>
</protein>
<gene>
    <name evidence="9" type="ORF">Rhopal_003104-T1</name>
</gene>
<dbReference type="GO" id="GO:0022857">
    <property type="term" value="F:transmembrane transporter activity"/>
    <property type="evidence" value="ECO:0007669"/>
    <property type="project" value="InterPro"/>
</dbReference>
<dbReference type="PROSITE" id="PS50850">
    <property type="entry name" value="MFS"/>
    <property type="match status" value="1"/>
</dbReference>
<dbReference type="Proteomes" id="UP001342314">
    <property type="component" value="Unassembled WGS sequence"/>
</dbReference>
<dbReference type="PANTHER" id="PTHR23514:SF3">
    <property type="entry name" value="BYPASS OF STOP CODON PROTEIN 6"/>
    <property type="match status" value="1"/>
</dbReference>
<accession>A0AAV5GKR3</accession>
<name>A0AAV5GKR3_9BASI</name>
<evidence type="ECO:0000313" key="10">
    <source>
        <dbReference type="Proteomes" id="UP001342314"/>
    </source>
</evidence>
<organism evidence="9 10">
    <name type="scientific">Rhodotorula paludigena</name>
    <dbReference type="NCBI Taxonomy" id="86838"/>
    <lineage>
        <taxon>Eukaryota</taxon>
        <taxon>Fungi</taxon>
        <taxon>Dikarya</taxon>
        <taxon>Basidiomycota</taxon>
        <taxon>Pucciniomycotina</taxon>
        <taxon>Microbotryomycetes</taxon>
        <taxon>Sporidiobolales</taxon>
        <taxon>Sporidiobolaceae</taxon>
        <taxon>Rhodotorula</taxon>
    </lineage>
</organism>
<dbReference type="InterPro" id="IPR036259">
    <property type="entry name" value="MFS_trans_sf"/>
</dbReference>
<evidence type="ECO:0000256" key="1">
    <source>
        <dbReference type="ARBA" id="ARBA00004127"/>
    </source>
</evidence>
<feature type="transmembrane region" description="Helical" evidence="7">
    <location>
        <begin position="344"/>
        <end position="367"/>
    </location>
</feature>
<dbReference type="PANTHER" id="PTHR23514">
    <property type="entry name" value="BYPASS OF STOP CODON PROTEIN 6"/>
    <property type="match status" value="1"/>
</dbReference>
<feature type="transmembrane region" description="Helical" evidence="7">
    <location>
        <begin position="107"/>
        <end position="129"/>
    </location>
</feature>
<dbReference type="FunFam" id="1.20.1250.20:FF:000286">
    <property type="entry name" value="MFS efflux transporter"/>
    <property type="match status" value="1"/>
</dbReference>
<keyword evidence="5 7" id="KW-1133">Transmembrane helix</keyword>
<evidence type="ECO:0000256" key="5">
    <source>
        <dbReference type="ARBA" id="ARBA00022989"/>
    </source>
</evidence>
<feature type="transmembrane region" description="Helical" evidence="7">
    <location>
        <begin position="309"/>
        <end position="332"/>
    </location>
</feature>
<dbReference type="AlphaFoldDB" id="A0AAV5GKR3"/>
<dbReference type="InterPro" id="IPR020846">
    <property type="entry name" value="MFS_dom"/>
</dbReference>
<dbReference type="SUPFAM" id="SSF103473">
    <property type="entry name" value="MFS general substrate transporter"/>
    <property type="match status" value="1"/>
</dbReference>
<keyword evidence="10" id="KW-1185">Reference proteome</keyword>
<dbReference type="GO" id="GO:0012505">
    <property type="term" value="C:endomembrane system"/>
    <property type="evidence" value="ECO:0007669"/>
    <property type="project" value="UniProtKB-SubCell"/>
</dbReference>
<keyword evidence="3" id="KW-0813">Transport</keyword>
<feature type="transmembrane region" description="Helical" evidence="7">
    <location>
        <begin position="373"/>
        <end position="393"/>
    </location>
</feature>
<feature type="domain" description="Major facilitator superfamily (MFS) profile" evidence="8">
    <location>
        <begin position="210"/>
        <end position="401"/>
    </location>
</feature>
<keyword evidence="6 7" id="KW-0472">Membrane</keyword>
<comment type="caution">
    <text evidence="9">The sequence shown here is derived from an EMBL/GenBank/DDBJ whole genome shotgun (WGS) entry which is preliminary data.</text>
</comment>
<evidence type="ECO:0000256" key="4">
    <source>
        <dbReference type="ARBA" id="ARBA00022692"/>
    </source>
</evidence>
<evidence type="ECO:0000256" key="7">
    <source>
        <dbReference type="SAM" id="Phobius"/>
    </source>
</evidence>
<evidence type="ECO:0000259" key="8">
    <source>
        <dbReference type="PROSITE" id="PS50850"/>
    </source>
</evidence>
<dbReference type="Pfam" id="PF07690">
    <property type="entry name" value="MFS_1"/>
    <property type="match status" value="1"/>
</dbReference>
<dbReference type="EMBL" id="BQKY01000006">
    <property type="protein sequence ID" value="GJN90105.1"/>
    <property type="molecule type" value="Genomic_DNA"/>
</dbReference>
<comment type="subcellular location">
    <subcellularLocation>
        <location evidence="1">Endomembrane system</location>
        <topology evidence="1">Multi-pass membrane protein</topology>
    </subcellularLocation>
</comment>
<evidence type="ECO:0000256" key="6">
    <source>
        <dbReference type="ARBA" id="ARBA00023136"/>
    </source>
</evidence>